<protein>
    <submittedName>
        <fullName evidence="4">RING/U-box superfamily protein, putative</fullName>
    </submittedName>
</protein>
<dbReference type="InterPro" id="IPR001841">
    <property type="entry name" value="Znf_RING"/>
</dbReference>
<dbReference type="EMBL" id="CM001888">
    <property type="protein sequence ID" value="EOY18176.1"/>
    <property type="molecule type" value="Genomic_DNA"/>
</dbReference>
<dbReference type="PROSITE" id="PS50089">
    <property type="entry name" value="ZF_RING_2"/>
    <property type="match status" value="1"/>
</dbReference>
<dbReference type="HOGENOM" id="CLU_066543_0_0_1"/>
<feature type="transmembrane region" description="Helical" evidence="2">
    <location>
        <begin position="15"/>
        <end position="38"/>
    </location>
</feature>
<dbReference type="GO" id="GO:0016567">
    <property type="term" value="P:protein ubiquitination"/>
    <property type="evidence" value="ECO:0000318"/>
    <property type="project" value="GO_Central"/>
</dbReference>
<keyword evidence="2" id="KW-0472">Membrane</keyword>
<name>A0A061FMC0_THECC</name>
<gene>
    <name evidence="4" type="ORF">TCM_042790</name>
</gene>
<dbReference type="Pfam" id="PF13639">
    <property type="entry name" value="zf-RING_2"/>
    <property type="match status" value="1"/>
</dbReference>
<dbReference type="InterPro" id="IPR013083">
    <property type="entry name" value="Znf_RING/FYVE/PHD"/>
</dbReference>
<keyword evidence="1" id="KW-0479">Metal-binding</keyword>
<evidence type="ECO:0000256" key="1">
    <source>
        <dbReference type="PROSITE-ProRule" id="PRU00175"/>
    </source>
</evidence>
<keyword evidence="1" id="KW-0862">Zinc</keyword>
<dbReference type="Gramene" id="EOY18176">
    <property type="protein sequence ID" value="EOY18176"/>
    <property type="gene ID" value="TCM_042790"/>
</dbReference>
<dbReference type="Proteomes" id="UP000026915">
    <property type="component" value="Chromosome 10"/>
</dbReference>
<dbReference type="Gene3D" id="3.30.40.10">
    <property type="entry name" value="Zinc/RING finger domain, C3HC4 (zinc finger)"/>
    <property type="match status" value="1"/>
</dbReference>
<keyword evidence="1" id="KW-0863">Zinc-finger</keyword>
<dbReference type="GO" id="GO:0008270">
    <property type="term" value="F:zinc ion binding"/>
    <property type="evidence" value="ECO:0007669"/>
    <property type="project" value="UniProtKB-KW"/>
</dbReference>
<keyword evidence="5" id="KW-1185">Reference proteome</keyword>
<dbReference type="SMART" id="SM00184">
    <property type="entry name" value="RING"/>
    <property type="match status" value="1"/>
</dbReference>
<proteinExistence type="predicted"/>
<evidence type="ECO:0000313" key="4">
    <source>
        <dbReference type="EMBL" id="EOY18176.1"/>
    </source>
</evidence>
<sequence length="218" mass="24198">MGESDFGLENTKLSVILVGIGSAALVVTIYHCIAMGWCRRHTQIPRPQQAQRQLPQHSFRHETSAVPSSEISAAQLIPAHKYQKGMGLVDDDGMCAVCLSQFEEGEELRTLPECLHSYHAPCIDMWLYSHSSCPMCRTDATPFPSPQIFHHRPDSDSGSVRMDSGLVGLQSELSRFERSRTCVHMVEDERWACNGLPSDIVVGHGSQAFFMSICGIYS</sequence>
<dbReference type="PANTHER" id="PTHR45676:SF177">
    <property type="entry name" value="RING-TYPE E3 UBIQUITIN TRANSFERASE"/>
    <property type="match status" value="1"/>
</dbReference>
<keyword evidence="2" id="KW-1133">Transmembrane helix</keyword>
<organism evidence="4 5">
    <name type="scientific">Theobroma cacao</name>
    <name type="common">Cacao</name>
    <name type="synonym">Cocoa</name>
    <dbReference type="NCBI Taxonomy" id="3641"/>
    <lineage>
        <taxon>Eukaryota</taxon>
        <taxon>Viridiplantae</taxon>
        <taxon>Streptophyta</taxon>
        <taxon>Embryophyta</taxon>
        <taxon>Tracheophyta</taxon>
        <taxon>Spermatophyta</taxon>
        <taxon>Magnoliopsida</taxon>
        <taxon>eudicotyledons</taxon>
        <taxon>Gunneridae</taxon>
        <taxon>Pentapetalae</taxon>
        <taxon>rosids</taxon>
        <taxon>malvids</taxon>
        <taxon>Malvales</taxon>
        <taxon>Malvaceae</taxon>
        <taxon>Byttnerioideae</taxon>
        <taxon>Theobroma</taxon>
    </lineage>
</organism>
<evidence type="ECO:0000313" key="5">
    <source>
        <dbReference type="Proteomes" id="UP000026915"/>
    </source>
</evidence>
<dbReference type="AlphaFoldDB" id="A0A061FMC0"/>
<dbReference type="UniPathway" id="UPA00143"/>
<reference evidence="4 5" key="1">
    <citation type="journal article" date="2013" name="Genome Biol.">
        <title>The genome sequence of the most widely cultivated cacao type and its use to identify candidate genes regulating pod color.</title>
        <authorList>
            <person name="Motamayor J.C."/>
            <person name="Mockaitis K."/>
            <person name="Schmutz J."/>
            <person name="Haiminen N."/>
            <person name="Iii D.L."/>
            <person name="Cornejo O."/>
            <person name="Findley S.D."/>
            <person name="Zheng P."/>
            <person name="Utro F."/>
            <person name="Royaert S."/>
            <person name="Saski C."/>
            <person name="Jenkins J."/>
            <person name="Podicheti R."/>
            <person name="Zhao M."/>
            <person name="Scheffler B.E."/>
            <person name="Stack J.C."/>
            <person name="Feltus F.A."/>
            <person name="Mustiga G.M."/>
            <person name="Amores F."/>
            <person name="Phillips W."/>
            <person name="Marelli J.P."/>
            <person name="May G.D."/>
            <person name="Shapiro H."/>
            <person name="Ma J."/>
            <person name="Bustamante C.D."/>
            <person name="Schnell R.J."/>
            <person name="Main D."/>
            <person name="Gilbert D."/>
            <person name="Parida L."/>
            <person name="Kuhn D.N."/>
        </authorList>
    </citation>
    <scope>NUCLEOTIDE SEQUENCE [LARGE SCALE GENOMIC DNA]</scope>
    <source>
        <strain evidence="5">cv. Matina 1-6</strain>
    </source>
</reference>
<evidence type="ECO:0000259" key="3">
    <source>
        <dbReference type="PROSITE" id="PS50089"/>
    </source>
</evidence>
<accession>A0A061FMC0</accession>
<dbReference type="SUPFAM" id="SSF57850">
    <property type="entry name" value="RING/U-box"/>
    <property type="match status" value="1"/>
</dbReference>
<dbReference type="PANTHER" id="PTHR45676">
    <property type="entry name" value="RING-H2 FINGER PROTEIN ATL51-RELATED"/>
    <property type="match status" value="1"/>
</dbReference>
<feature type="domain" description="RING-type" evidence="3">
    <location>
        <begin position="95"/>
        <end position="137"/>
    </location>
</feature>
<dbReference type="InParanoid" id="A0A061FMC0"/>
<dbReference type="eggNOG" id="KOG0800">
    <property type="taxonomic scope" value="Eukaryota"/>
</dbReference>
<evidence type="ECO:0000256" key="2">
    <source>
        <dbReference type="SAM" id="Phobius"/>
    </source>
</evidence>
<dbReference type="CDD" id="cd16461">
    <property type="entry name" value="RING-H2_EL5-like"/>
    <property type="match status" value="1"/>
</dbReference>
<keyword evidence="2" id="KW-0812">Transmembrane</keyword>
<dbReference type="OMA" id="EDERWAC"/>